<reference evidence="2" key="1">
    <citation type="journal article" date="2020" name="Nature">
        <title>Giant virus diversity and host interactions through global metagenomics.</title>
        <authorList>
            <person name="Schulz F."/>
            <person name="Roux S."/>
            <person name="Paez-Espino D."/>
            <person name="Jungbluth S."/>
            <person name="Walsh D.A."/>
            <person name="Denef V.J."/>
            <person name="McMahon K.D."/>
            <person name="Konstantinidis K.T."/>
            <person name="Eloe-Fadrosh E.A."/>
            <person name="Kyrpides N.C."/>
            <person name="Woyke T."/>
        </authorList>
    </citation>
    <scope>NUCLEOTIDE SEQUENCE</scope>
    <source>
        <strain evidence="2">GVMAG-M-3300023184-101</strain>
    </source>
</reference>
<evidence type="ECO:0000259" key="1">
    <source>
        <dbReference type="Pfam" id="PF01370"/>
    </source>
</evidence>
<dbReference type="GO" id="GO:0048270">
    <property type="term" value="F:methionine adenosyltransferase regulator activity"/>
    <property type="evidence" value="ECO:0007669"/>
    <property type="project" value="TreeGrafter"/>
</dbReference>
<dbReference type="GO" id="GO:0006556">
    <property type="term" value="P:S-adenosylmethionine biosynthetic process"/>
    <property type="evidence" value="ECO:0007669"/>
    <property type="project" value="TreeGrafter"/>
</dbReference>
<dbReference type="InterPro" id="IPR036291">
    <property type="entry name" value="NAD(P)-bd_dom_sf"/>
</dbReference>
<dbReference type="Gene3D" id="3.40.50.720">
    <property type="entry name" value="NAD(P)-binding Rossmann-like Domain"/>
    <property type="match status" value="1"/>
</dbReference>
<dbReference type="InterPro" id="IPR001509">
    <property type="entry name" value="Epimerase_deHydtase"/>
</dbReference>
<organism evidence="2">
    <name type="scientific">viral metagenome</name>
    <dbReference type="NCBI Taxonomy" id="1070528"/>
    <lineage>
        <taxon>unclassified sequences</taxon>
        <taxon>metagenomes</taxon>
        <taxon>organismal metagenomes</taxon>
    </lineage>
</organism>
<dbReference type="InterPro" id="IPR011051">
    <property type="entry name" value="RmlC_Cupin_sf"/>
</dbReference>
<evidence type="ECO:0000313" key="2">
    <source>
        <dbReference type="EMBL" id="QHT79565.1"/>
    </source>
</evidence>
<dbReference type="Gene3D" id="2.60.120.10">
    <property type="entry name" value="Jelly Rolls"/>
    <property type="match status" value="1"/>
</dbReference>
<dbReference type="Pfam" id="PF01370">
    <property type="entry name" value="Epimerase"/>
    <property type="match status" value="1"/>
</dbReference>
<sequence>MLQSFKDNRGELYFPIKNSSFLPQECTISINKKNVFRGLHCNTFSKLVTCIQGSILDVIINLDINSDNYLIPQYYNLSLLNELNQVLIPPNHAHGFLTLEENTIVLYHFSSVFKSDETTHIHYLDPYINLKLPTLLGPIIISDKDNICNFIKPVDYIVIGSSGYLGGHIMNILKIQGKNVISISERLNDISAIRNKLSLYKPNFVINAAGLTGKPNINWCDDNKEQTIETNITYQLTLCDICKELNIHLTIFGSGGIYNTPGVKKECDIGDYYDKFYSECRIYLENIVKNYTNVLYLRINYPLSSCSNPKNLLTKLKCFTKISDSKFSITCIDSLFPLLSSIVENKEIGIMNFVNPGTISLVDIKKKYNIINNINNNYEILNHAIRPSIILDTTRIEKYHPENINISIENILQTFYN</sequence>
<dbReference type="InterPro" id="IPR000888">
    <property type="entry name" value="RmlC-like"/>
</dbReference>
<name>A0A6C0HHE5_9ZZZZ</name>
<dbReference type="AlphaFoldDB" id="A0A6C0HHE5"/>
<feature type="domain" description="NAD-dependent epimerase/dehydratase" evidence="1">
    <location>
        <begin position="157"/>
        <end position="292"/>
    </location>
</feature>
<protein>
    <recommendedName>
        <fullName evidence="1">NAD-dependent epimerase/dehydratase domain-containing protein</fullName>
    </recommendedName>
</protein>
<dbReference type="GO" id="GO:0008830">
    <property type="term" value="F:dTDP-4-dehydrorhamnose 3,5-epimerase activity"/>
    <property type="evidence" value="ECO:0007669"/>
    <property type="project" value="InterPro"/>
</dbReference>
<dbReference type="PANTHER" id="PTHR10491">
    <property type="entry name" value="DTDP-4-DEHYDRORHAMNOSE REDUCTASE"/>
    <property type="match status" value="1"/>
</dbReference>
<dbReference type="SUPFAM" id="SSF51182">
    <property type="entry name" value="RmlC-like cupins"/>
    <property type="match status" value="1"/>
</dbReference>
<dbReference type="GO" id="GO:0048269">
    <property type="term" value="C:methionine adenosyltransferase complex"/>
    <property type="evidence" value="ECO:0007669"/>
    <property type="project" value="TreeGrafter"/>
</dbReference>
<dbReference type="InterPro" id="IPR014710">
    <property type="entry name" value="RmlC-like_jellyroll"/>
</dbReference>
<proteinExistence type="predicted"/>
<dbReference type="PANTHER" id="PTHR10491:SF4">
    <property type="entry name" value="METHIONINE ADENOSYLTRANSFERASE 2 SUBUNIT BETA"/>
    <property type="match status" value="1"/>
</dbReference>
<accession>A0A6C0HHE5</accession>
<dbReference type="Pfam" id="PF00908">
    <property type="entry name" value="dTDP_sugar_isom"/>
    <property type="match status" value="1"/>
</dbReference>
<dbReference type="SUPFAM" id="SSF51735">
    <property type="entry name" value="NAD(P)-binding Rossmann-fold domains"/>
    <property type="match status" value="1"/>
</dbReference>
<dbReference type="EMBL" id="MN739950">
    <property type="protein sequence ID" value="QHT79565.1"/>
    <property type="molecule type" value="Genomic_DNA"/>
</dbReference>
<dbReference type="InterPro" id="IPR005913">
    <property type="entry name" value="dTDP_dehydrorham_reduct"/>
</dbReference>